<proteinExistence type="predicted"/>
<sequence length="34" mass="3813">MTITKEKIAAMLSSKLGFSNNLCEETVNMVFLTF</sequence>
<keyword evidence="2" id="KW-1185">Reference proteome</keyword>
<reference evidence="1 2" key="1">
    <citation type="submission" date="2024-02" db="EMBL/GenBank/DDBJ databases">
        <authorList>
            <person name="Nijsse B."/>
            <person name="Sprong H."/>
        </authorList>
    </citation>
    <scope>NUCLEOTIDE SEQUENCE [LARGE SCALE GENOMIC DNA]</scope>
    <source>
        <strain evidence="1">OB144</strain>
    </source>
</reference>
<dbReference type="Proteomes" id="UP001642485">
    <property type="component" value="Chromosome"/>
</dbReference>
<accession>A0ABP0T3K0</accession>
<evidence type="ECO:0000313" key="2">
    <source>
        <dbReference type="Proteomes" id="UP001642485"/>
    </source>
</evidence>
<evidence type="ECO:0008006" key="3">
    <source>
        <dbReference type="Google" id="ProtNLM"/>
    </source>
</evidence>
<evidence type="ECO:0000313" key="1">
    <source>
        <dbReference type="EMBL" id="CAK9119813.1"/>
    </source>
</evidence>
<protein>
    <recommendedName>
        <fullName evidence="3">Integration host factor subunit alpha</fullName>
    </recommendedName>
</protein>
<organism evidence="1 2">
    <name type="scientific">Rickettsia helvetica</name>
    <dbReference type="NCBI Taxonomy" id="35789"/>
    <lineage>
        <taxon>Bacteria</taxon>
        <taxon>Pseudomonadati</taxon>
        <taxon>Pseudomonadota</taxon>
        <taxon>Alphaproteobacteria</taxon>
        <taxon>Rickettsiales</taxon>
        <taxon>Rickettsiaceae</taxon>
        <taxon>Rickettsieae</taxon>
        <taxon>Rickettsia</taxon>
        <taxon>spotted fever group</taxon>
    </lineage>
</organism>
<gene>
    <name evidence="1" type="ORF">OB144RH_01070</name>
</gene>
<name>A0ABP0T3K0_RICHE</name>
<dbReference type="EMBL" id="OZ018776">
    <property type="protein sequence ID" value="CAK9119813.1"/>
    <property type="molecule type" value="Genomic_DNA"/>
</dbReference>